<evidence type="ECO:0000259" key="5">
    <source>
        <dbReference type="PROSITE" id="PS50046"/>
    </source>
</evidence>
<dbReference type="InterPro" id="IPR016132">
    <property type="entry name" value="Phyto_chromo_attachment"/>
</dbReference>
<dbReference type="Pfam" id="PF00360">
    <property type="entry name" value="PHY"/>
    <property type="match status" value="1"/>
</dbReference>
<dbReference type="PRINTS" id="PR01033">
    <property type="entry name" value="PHYTOCHROME"/>
</dbReference>
<dbReference type="InterPro" id="IPR013515">
    <property type="entry name" value="Phytochrome_cen-reg"/>
</dbReference>
<dbReference type="Gene3D" id="3.30.450.40">
    <property type="match status" value="1"/>
</dbReference>
<dbReference type="Pfam" id="PF01590">
    <property type="entry name" value="GAF"/>
    <property type="match status" value="1"/>
</dbReference>
<dbReference type="Proteomes" id="UP000586119">
    <property type="component" value="Unassembled WGS sequence"/>
</dbReference>
<keyword evidence="3" id="KW-0157">Chromophore</keyword>
<name>A0A7Z0LL99_9GAMM</name>
<keyword evidence="2" id="KW-0716">Sensory transduction</keyword>
<feature type="domain" description="Phytochrome chromophore attachment site" evidence="5">
    <location>
        <begin position="133"/>
        <end position="274"/>
    </location>
</feature>
<evidence type="ECO:0000313" key="7">
    <source>
        <dbReference type="Proteomes" id="UP000586119"/>
    </source>
</evidence>
<evidence type="ECO:0000313" key="6">
    <source>
        <dbReference type="EMBL" id="NYS60934.1"/>
    </source>
</evidence>
<dbReference type="SUPFAM" id="SSF55785">
    <property type="entry name" value="PYP-like sensor domain (PAS domain)"/>
    <property type="match status" value="1"/>
</dbReference>
<protein>
    <submittedName>
        <fullName evidence="6">GAF domain-containing protein</fullName>
    </submittedName>
</protein>
<gene>
    <name evidence="6" type="ORF">HZS81_09190</name>
</gene>
<dbReference type="GO" id="GO:0009584">
    <property type="term" value="P:detection of visible light"/>
    <property type="evidence" value="ECO:0007669"/>
    <property type="project" value="InterPro"/>
</dbReference>
<dbReference type="InterPro" id="IPR001294">
    <property type="entry name" value="Phytochrome"/>
</dbReference>
<dbReference type="PROSITE" id="PS50046">
    <property type="entry name" value="PHYTOCHROME_2"/>
    <property type="match status" value="1"/>
</dbReference>
<dbReference type="InterPro" id="IPR013654">
    <property type="entry name" value="PAS_2"/>
</dbReference>
<evidence type="ECO:0000256" key="4">
    <source>
        <dbReference type="ARBA" id="ARBA00023170"/>
    </source>
</evidence>
<dbReference type="InterPro" id="IPR003018">
    <property type="entry name" value="GAF"/>
</dbReference>
<keyword evidence="1" id="KW-0600">Photoreceptor protein</keyword>
<keyword evidence="7" id="KW-1185">Reference proteome</keyword>
<dbReference type="RefSeq" id="WP_179930268.1">
    <property type="nucleotide sequence ID" value="NZ_JACCDF010000007.1"/>
</dbReference>
<dbReference type="InterPro" id="IPR035965">
    <property type="entry name" value="PAS-like_dom_sf"/>
</dbReference>
<dbReference type="SUPFAM" id="SSF55781">
    <property type="entry name" value="GAF domain-like"/>
    <property type="match status" value="2"/>
</dbReference>
<evidence type="ECO:0000256" key="1">
    <source>
        <dbReference type="ARBA" id="ARBA00022543"/>
    </source>
</evidence>
<accession>A0A7Z0LL99</accession>
<comment type="caution">
    <text evidence="6">The sequence shown here is derived from an EMBL/GenBank/DDBJ whole genome shotgun (WGS) entry which is preliminary data.</text>
</comment>
<dbReference type="InterPro" id="IPR043150">
    <property type="entry name" value="Phytochrome_PHY_sf"/>
</dbReference>
<dbReference type="Gene3D" id="3.30.450.270">
    <property type="match status" value="1"/>
</dbReference>
<evidence type="ECO:0000256" key="2">
    <source>
        <dbReference type="ARBA" id="ARBA00022606"/>
    </source>
</evidence>
<reference evidence="6 7" key="1">
    <citation type="journal article" date="2015" name="Int. J. Syst. Evol. Microbiol.">
        <title>Halomonas salicampi sp. nov., a halotolerant and alkalitolerant bacterium isolated from a saltern soil.</title>
        <authorList>
            <person name="Lee J.C."/>
            <person name="Kim Y.S."/>
            <person name="Yun B.S."/>
            <person name="Whang K.S."/>
        </authorList>
    </citation>
    <scope>NUCLEOTIDE SEQUENCE [LARGE SCALE GENOMIC DNA]</scope>
    <source>
        <strain evidence="6 7">BH103</strain>
    </source>
</reference>
<dbReference type="Gene3D" id="3.30.450.20">
    <property type="entry name" value="PAS domain"/>
    <property type="match status" value="1"/>
</dbReference>
<keyword evidence="4" id="KW-0675">Receptor</keyword>
<dbReference type="EMBL" id="JACCDF010000007">
    <property type="protein sequence ID" value="NYS60934.1"/>
    <property type="molecule type" value="Genomic_DNA"/>
</dbReference>
<evidence type="ECO:0000256" key="3">
    <source>
        <dbReference type="ARBA" id="ARBA00022991"/>
    </source>
</evidence>
<sequence>MVYSPGFIAQCEQEKLHLSGAIQPHGVLLVCDRQGLVSHVSANVADWLGENATPAFLLGQALPHFLHEVDASAASLNRGERYVGQCHLAEQEFDVVVSDNGEQRLFELYPVTAHARPLMAPVTSQPLPEDKAELAKQCEQLLQTLQEMSGFDRVLYYRFLPEGDGEVTAEVGREAGMGCYLGLRFPASDIPQIARELYLQNPWRTIPHGKAEPVAIVSREEGAVPNLSWVDLRSASPIHVEYMTNMGVSAAVSLPIVLGGELDALISCHAATPRQLTVSQLSAMHAEVNAFNLRLRDYKARRRLQVFDGLQHRFGQAQAVMMRHGSLEAAWPELSQWLLYTFQADGAVLTIGDTHYTQGSVLSMEALAALKAQVGQDDRSVWISEQLAHDCPGLPLTAVAGVAVVRDLALDPHHTAELYLCREETLYQVTWGGSPDKPVDYRQDGRGIAPRRSFEAWVEQRFGHSRPWSPSARLYLLKLRALLQKAKTLPEEKTASGSR</sequence>
<dbReference type="AlphaFoldDB" id="A0A7Z0LL99"/>
<dbReference type="GO" id="GO:0009881">
    <property type="term" value="F:photoreceptor activity"/>
    <property type="evidence" value="ECO:0007669"/>
    <property type="project" value="UniProtKB-KW"/>
</dbReference>
<proteinExistence type="predicted"/>
<dbReference type="Pfam" id="PF08446">
    <property type="entry name" value="PAS_2"/>
    <property type="match status" value="1"/>
</dbReference>
<organism evidence="6 7">
    <name type="scientific">Vreelandella salicampi</name>
    <dbReference type="NCBI Taxonomy" id="1449798"/>
    <lineage>
        <taxon>Bacteria</taxon>
        <taxon>Pseudomonadati</taxon>
        <taxon>Pseudomonadota</taxon>
        <taxon>Gammaproteobacteria</taxon>
        <taxon>Oceanospirillales</taxon>
        <taxon>Halomonadaceae</taxon>
        <taxon>Vreelandella</taxon>
    </lineage>
</organism>
<dbReference type="GO" id="GO:0006355">
    <property type="term" value="P:regulation of DNA-templated transcription"/>
    <property type="evidence" value="ECO:0007669"/>
    <property type="project" value="InterPro"/>
</dbReference>
<dbReference type="InterPro" id="IPR029016">
    <property type="entry name" value="GAF-like_dom_sf"/>
</dbReference>